<name>A0A3S3T120_9GAMM</name>
<dbReference type="Proteomes" id="UP000287563">
    <property type="component" value="Unassembled WGS sequence"/>
</dbReference>
<dbReference type="Pfam" id="PF00015">
    <property type="entry name" value="MCPsignal"/>
    <property type="match status" value="1"/>
</dbReference>
<dbReference type="EMBL" id="RJLM01000001">
    <property type="protein sequence ID" value="RWX56722.1"/>
    <property type="molecule type" value="Genomic_DNA"/>
</dbReference>
<proteinExistence type="inferred from homology"/>
<dbReference type="PROSITE" id="PS50885">
    <property type="entry name" value="HAMP"/>
    <property type="match status" value="1"/>
</dbReference>
<feature type="transmembrane region" description="Helical" evidence="8">
    <location>
        <begin position="197"/>
        <end position="222"/>
    </location>
</feature>
<comment type="subcellular location">
    <subcellularLocation>
        <location evidence="1">Membrane</location>
        <topology evidence="1">Multi-pass membrane protein</topology>
    </subcellularLocation>
</comment>
<dbReference type="GO" id="GO:0007165">
    <property type="term" value="P:signal transduction"/>
    <property type="evidence" value="ECO:0007669"/>
    <property type="project" value="UniProtKB-KW"/>
</dbReference>
<dbReference type="InterPro" id="IPR003660">
    <property type="entry name" value="HAMP_dom"/>
</dbReference>
<dbReference type="PANTHER" id="PTHR32089">
    <property type="entry name" value="METHYL-ACCEPTING CHEMOTAXIS PROTEIN MCPB"/>
    <property type="match status" value="1"/>
</dbReference>
<dbReference type="Gene3D" id="1.10.287.950">
    <property type="entry name" value="Methyl-accepting chemotaxis protein"/>
    <property type="match status" value="1"/>
</dbReference>
<dbReference type="GO" id="GO:0016020">
    <property type="term" value="C:membrane"/>
    <property type="evidence" value="ECO:0007669"/>
    <property type="project" value="UniProtKB-SubCell"/>
</dbReference>
<reference evidence="11 12" key="1">
    <citation type="submission" date="2018-11" db="EMBL/GenBank/DDBJ databases">
        <title>Photobacterium sp. BEI247 sp. nov., a marine bacterium isolated from Yongle Blue Hole in the South China Sea.</title>
        <authorList>
            <person name="Wang X."/>
        </authorList>
    </citation>
    <scope>NUCLEOTIDE SEQUENCE [LARGE SCALE GENOMIC DNA]</scope>
    <source>
        <strain evidence="12">BEI247</strain>
    </source>
</reference>
<dbReference type="GO" id="GO:0006935">
    <property type="term" value="P:chemotaxis"/>
    <property type="evidence" value="ECO:0007669"/>
    <property type="project" value="UniProtKB-ARBA"/>
</dbReference>
<evidence type="ECO:0000259" key="10">
    <source>
        <dbReference type="PROSITE" id="PS50885"/>
    </source>
</evidence>
<evidence type="ECO:0000256" key="6">
    <source>
        <dbReference type="ARBA" id="ARBA00029447"/>
    </source>
</evidence>
<dbReference type="Pfam" id="PF00672">
    <property type="entry name" value="HAMP"/>
    <property type="match status" value="1"/>
</dbReference>
<feature type="domain" description="Methyl-accepting transducer" evidence="9">
    <location>
        <begin position="279"/>
        <end position="515"/>
    </location>
</feature>
<dbReference type="PANTHER" id="PTHR32089:SF119">
    <property type="entry name" value="METHYL-ACCEPTING CHEMOTAXIS PROTEIN CTPL"/>
    <property type="match status" value="1"/>
</dbReference>
<dbReference type="CDD" id="cd06225">
    <property type="entry name" value="HAMP"/>
    <property type="match status" value="1"/>
</dbReference>
<dbReference type="FunFam" id="1.10.287.950:FF:000001">
    <property type="entry name" value="Methyl-accepting chemotaxis sensory transducer"/>
    <property type="match status" value="1"/>
</dbReference>
<accession>A0A3S3T120</accession>
<keyword evidence="5 7" id="KW-0807">Transducer</keyword>
<dbReference type="AlphaFoldDB" id="A0A3S3T120"/>
<keyword evidence="4 8" id="KW-0472">Membrane</keyword>
<evidence type="ECO:0000256" key="4">
    <source>
        <dbReference type="ARBA" id="ARBA00023136"/>
    </source>
</evidence>
<dbReference type="PROSITE" id="PS50111">
    <property type="entry name" value="CHEMOTAXIS_TRANSDUC_2"/>
    <property type="match status" value="1"/>
</dbReference>
<keyword evidence="12" id="KW-1185">Reference proteome</keyword>
<dbReference type="SUPFAM" id="SSF58104">
    <property type="entry name" value="Methyl-accepting chemotaxis protein (MCP) signaling domain"/>
    <property type="match status" value="1"/>
</dbReference>
<dbReference type="OrthoDB" id="2489132at2"/>
<protein>
    <submittedName>
        <fullName evidence="11">Methyl-accepting chemotaxis protein</fullName>
    </submittedName>
</protein>
<organism evidence="11 12">
    <name type="scientific">Photobacterium chitinilyticum</name>
    <dbReference type="NCBI Taxonomy" id="2485123"/>
    <lineage>
        <taxon>Bacteria</taxon>
        <taxon>Pseudomonadati</taxon>
        <taxon>Pseudomonadota</taxon>
        <taxon>Gammaproteobacteria</taxon>
        <taxon>Vibrionales</taxon>
        <taxon>Vibrionaceae</taxon>
        <taxon>Photobacterium</taxon>
    </lineage>
</organism>
<evidence type="ECO:0000313" key="11">
    <source>
        <dbReference type="EMBL" id="RWX56722.1"/>
    </source>
</evidence>
<feature type="domain" description="HAMP" evidence="10">
    <location>
        <begin position="220"/>
        <end position="274"/>
    </location>
</feature>
<evidence type="ECO:0000259" key="9">
    <source>
        <dbReference type="PROSITE" id="PS50111"/>
    </source>
</evidence>
<evidence type="ECO:0000256" key="3">
    <source>
        <dbReference type="ARBA" id="ARBA00022989"/>
    </source>
</evidence>
<keyword evidence="3 8" id="KW-1133">Transmembrane helix</keyword>
<evidence type="ECO:0000313" key="12">
    <source>
        <dbReference type="Proteomes" id="UP000287563"/>
    </source>
</evidence>
<evidence type="ECO:0000256" key="8">
    <source>
        <dbReference type="SAM" id="Phobius"/>
    </source>
</evidence>
<dbReference type="SMART" id="SM00283">
    <property type="entry name" value="MA"/>
    <property type="match status" value="1"/>
</dbReference>
<dbReference type="SMART" id="SM00304">
    <property type="entry name" value="HAMP"/>
    <property type="match status" value="1"/>
</dbReference>
<gene>
    <name evidence="11" type="ORF">EDI28_01355</name>
</gene>
<keyword evidence="2 8" id="KW-0812">Transmembrane</keyword>
<evidence type="ECO:0000256" key="5">
    <source>
        <dbReference type="ARBA" id="ARBA00023224"/>
    </source>
</evidence>
<dbReference type="InterPro" id="IPR004089">
    <property type="entry name" value="MCPsignal_dom"/>
</dbReference>
<evidence type="ECO:0000256" key="7">
    <source>
        <dbReference type="PROSITE-ProRule" id="PRU00284"/>
    </source>
</evidence>
<sequence>MSFSGNIMFINLSISQRLLFPSLVISLLILLGSFISTRQIEQQNQITGFIFEKISPALLRHEDGNKDIFQAMDAMKSYVLASSDKQRQKAKENYDSNIFKAAPRIGFAKEVAAIPGTSISINVIEATLRNIEQLKHEMDIIMNTPHELSEEVYQQRIDRINQTLDTTISSAKTVHRELLDSEQVLLSQSATESAQSYYYILLIGVLTAFIVILTAVGIARYLSKRIKLLSNQVVDLTKGNGDLTVRLAVTDNDELGQLCHTFDYFIDSLHHTLKSVVDESKQVSANLIELQHQAHQTNTLMTVQQNETQSVVLSVQEFTNSAQDVTTQAQDAKMYSEQAQVQTSLGNNAINLTFNAITKLELDINETSSMVKQLENDISGINHVIDVIRTIAEQTNLLALNAAIESARAGEQGRGFAVVADEVRCLASKTQASTREIESMLHSLQLSASQAVDKMASSQSSSEITLNEAHKTKDAFQHLVTVIEKIKESNEQIATAANQQHTVSDEINANTQRISEMTLGSLEQAIASANTADNSQGQMQIMKQHLERFKI</sequence>
<evidence type="ECO:0000256" key="1">
    <source>
        <dbReference type="ARBA" id="ARBA00004141"/>
    </source>
</evidence>
<feature type="transmembrane region" description="Helical" evidence="8">
    <location>
        <begin position="18"/>
        <end position="35"/>
    </location>
</feature>
<comment type="caution">
    <text evidence="11">The sequence shown here is derived from an EMBL/GenBank/DDBJ whole genome shotgun (WGS) entry which is preliminary data.</text>
</comment>
<dbReference type="CDD" id="cd11386">
    <property type="entry name" value="MCP_signal"/>
    <property type="match status" value="1"/>
</dbReference>
<comment type="similarity">
    <text evidence="6">Belongs to the methyl-accepting chemotaxis (MCP) protein family.</text>
</comment>
<evidence type="ECO:0000256" key="2">
    <source>
        <dbReference type="ARBA" id="ARBA00022692"/>
    </source>
</evidence>